<evidence type="ECO:0000256" key="2">
    <source>
        <dbReference type="ARBA" id="ARBA00022692"/>
    </source>
</evidence>
<protein>
    <submittedName>
        <fullName evidence="10">WSC-domain-containing protein</fullName>
    </submittedName>
</protein>
<dbReference type="Pfam" id="PF01822">
    <property type="entry name" value="WSC"/>
    <property type="match status" value="1"/>
</dbReference>
<evidence type="ECO:0000256" key="4">
    <source>
        <dbReference type="ARBA" id="ARBA00022989"/>
    </source>
</evidence>
<feature type="region of interest" description="Disordered" evidence="7">
    <location>
        <begin position="192"/>
        <end position="230"/>
    </location>
</feature>
<dbReference type="PROSITE" id="PS51212">
    <property type="entry name" value="WSC"/>
    <property type="match status" value="1"/>
</dbReference>
<feature type="compositionally biased region" description="Low complexity" evidence="7">
    <location>
        <begin position="195"/>
        <end position="230"/>
    </location>
</feature>
<dbReference type="GO" id="GO:0005886">
    <property type="term" value="C:plasma membrane"/>
    <property type="evidence" value="ECO:0007669"/>
    <property type="project" value="TreeGrafter"/>
</dbReference>
<evidence type="ECO:0000313" key="10">
    <source>
        <dbReference type="EMBL" id="KAK4126405.1"/>
    </source>
</evidence>
<dbReference type="AlphaFoldDB" id="A0AAN6U4R0"/>
<feature type="domain" description="WSC" evidence="9">
    <location>
        <begin position="239"/>
        <end position="341"/>
    </location>
</feature>
<keyword evidence="2" id="KW-0812">Transmembrane</keyword>
<evidence type="ECO:0000256" key="8">
    <source>
        <dbReference type="SAM" id="SignalP"/>
    </source>
</evidence>
<evidence type="ECO:0000256" key="7">
    <source>
        <dbReference type="SAM" id="MobiDB-lite"/>
    </source>
</evidence>
<keyword evidence="3 8" id="KW-0732">Signal</keyword>
<feature type="signal peptide" evidence="8">
    <location>
        <begin position="1"/>
        <end position="19"/>
    </location>
</feature>
<reference evidence="10" key="1">
    <citation type="journal article" date="2023" name="Mol. Phylogenet. Evol.">
        <title>Genome-scale phylogeny and comparative genomics of the fungal order Sordariales.</title>
        <authorList>
            <person name="Hensen N."/>
            <person name="Bonometti L."/>
            <person name="Westerberg I."/>
            <person name="Brannstrom I.O."/>
            <person name="Guillou S."/>
            <person name="Cros-Aarteil S."/>
            <person name="Calhoun S."/>
            <person name="Haridas S."/>
            <person name="Kuo A."/>
            <person name="Mondo S."/>
            <person name="Pangilinan J."/>
            <person name="Riley R."/>
            <person name="LaButti K."/>
            <person name="Andreopoulos B."/>
            <person name="Lipzen A."/>
            <person name="Chen C."/>
            <person name="Yan M."/>
            <person name="Daum C."/>
            <person name="Ng V."/>
            <person name="Clum A."/>
            <person name="Steindorff A."/>
            <person name="Ohm R.A."/>
            <person name="Martin F."/>
            <person name="Silar P."/>
            <person name="Natvig D.O."/>
            <person name="Lalanne C."/>
            <person name="Gautier V."/>
            <person name="Ament-Velasquez S.L."/>
            <person name="Kruys A."/>
            <person name="Hutchinson M.I."/>
            <person name="Powell A.J."/>
            <person name="Barry K."/>
            <person name="Miller A.N."/>
            <person name="Grigoriev I.V."/>
            <person name="Debuchy R."/>
            <person name="Gladieux P."/>
            <person name="Hiltunen Thoren M."/>
            <person name="Johannesson H."/>
        </authorList>
    </citation>
    <scope>NUCLEOTIDE SEQUENCE</scope>
    <source>
        <strain evidence="10">CBS 731.68</strain>
    </source>
</reference>
<evidence type="ECO:0000313" key="11">
    <source>
        <dbReference type="Proteomes" id="UP001302602"/>
    </source>
</evidence>
<proteinExistence type="predicted"/>
<keyword evidence="6" id="KW-0325">Glycoprotein</keyword>
<dbReference type="PROSITE" id="PS51257">
    <property type="entry name" value="PROKAR_LIPOPROTEIN"/>
    <property type="match status" value="1"/>
</dbReference>
<keyword evidence="5" id="KW-0472">Membrane</keyword>
<feature type="chain" id="PRO_5042928002" evidence="8">
    <location>
        <begin position="20"/>
        <end position="353"/>
    </location>
</feature>
<dbReference type="Pfam" id="PF25486">
    <property type="entry name" value="DUF7909"/>
    <property type="match status" value="1"/>
</dbReference>
<comment type="subcellular location">
    <subcellularLocation>
        <location evidence="1">Membrane</location>
        <topology evidence="1">Single-pass membrane protein</topology>
    </subcellularLocation>
</comment>
<evidence type="ECO:0000259" key="9">
    <source>
        <dbReference type="PROSITE" id="PS51212"/>
    </source>
</evidence>
<keyword evidence="11" id="KW-1185">Reference proteome</keyword>
<dbReference type="PANTHER" id="PTHR24269">
    <property type="entry name" value="KREMEN PROTEIN"/>
    <property type="match status" value="1"/>
</dbReference>
<gene>
    <name evidence="10" type="ORF">N657DRAFT_643190</name>
</gene>
<accession>A0AAN6U4R0</accession>
<evidence type="ECO:0000256" key="1">
    <source>
        <dbReference type="ARBA" id="ARBA00004167"/>
    </source>
</evidence>
<name>A0AAN6U4R0_9PEZI</name>
<reference evidence="10" key="2">
    <citation type="submission" date="2023-05" db="EMBL/GenBank/DDBJ databases">
        <authorList>
            <consortium name="Lawrence Berkeley National Laboratory"/>
            <person name="Steindorff A."/>
            <person name="Hensen N."/>
            <person name="Bonometti L."/>
            <person name="Westerberg I."/>
            <person name="Brannstrom I.O."/>
            <person name="Guillou S."/>
            <person name="Cros-Aarteil S."/>
            <person name="Calhoun S."/>
            <person name="Haridas S."/>
            <person name="Kuo A."/>
            <person name="Mondo S."/>
            <person name="Pangilinan J."/>
            <person name="Riley R."/>
            <person name="Labutti K."/>
            <person name="Andreopoulos B."/>
            <person name="Lipzen A."/>
            <person name="Chen C."/>
            <person name="Yanf M."/>
            <person name="Daum C."/>
            <person name="Ng V."/>
            <person name="Clum A."/>
            <person name="Ohm R."/>
            <person name="Martin F."/>
            <person name="Silar P."/>
            <person name="Natvig D."/>
            <person name="Lalanne C."/>
            <person name="Gautier V."/>
            <person name="Ament-Velasquez S.L."/>
            <person name="Kruys A."/>
            <person name="Hutchinson M.I."/>
            <person name="Powell A.J."/>
            <person name="Barry K."/>
            <person name="Miller A.N."/>
            <person name="Grigoriev I.V."/>
            <person name="Debuchy R."/>
            <person name="Gladieux P."/>
            <person name="Thoren M.H."/>
            <person name="Johannesson H."/>
        </authorList>
    </citation>
    <scope>NUCLEOTIDE SEQUENCE</scope>
    <source>
        <strain evidence="10">CBS 731.68</strain>
    </source>
</reference>
<dbReference type="GeneID" id="87829269"/>
<evidence type="ECO:0000256" key="6">
    <source>
        <dbReference type="ARBA" id="ARBA00023180"/>
    </source>
</evidence>
<dbReference type="InterPro" id="IPR002889">
    <property type="entry name" value="WSC_carb-bd"/>
</dbReference>
<dbReference type="Proteomes" id="UP001302602">
    <property type="component" value="Unassembled WGS sequence"/>
</dbReference>
<comment type="caution">
    <text evidence="10">The sequence shown here is derived from an EMBL/GenBank/DDBJ whole genome shotgun (WGS) entry which is preliminary data.</text>
</comment>
<dbReference type="RefSeq" id="XP_062650176.1">
    <property type="nucleotide sequence ID" value="XM_062792500.1"/>
</dbReference>
<evidence type="ECO:0000256" key="5">
    <source>
        <dbReference type="ARBA" id="ARBA00023136"/>
    </source>
</evidence>
<keyword evidence="4" id="KW-1133">Transmembrane helix</keyword>
<sequence>MLNRRSISALLAGAAVTSACTIPTESLPNNIAYPFRAQVQNASRPEVHNKYMNLLEAGGGDRHLFIGPVGVPTFDLTLVDGVINHVPNGVRAVIGGEFSEIDHTTKLFMTGRGDPRAIFQPTYACNPDTDELQIELQFVTWQNQPAGGHICVRHAFDGSHEFRYSPPGNTLIDVNRECIKVTLVVIPTDGLPPQSSTTLSTSTIPATSSAASTTTSTTSSTATSTPNPSSLFTDMTAQGFRFLGCAPEERWTSDGAFRTLSGATESSDAMTNERCTAFCTARGFKYAGTEWRRECWCGNSFAETRRPATTLASLAKCDYRCMGDQAQFCGGDAWLSLYEKCEVGAACQNVVFT</sequence>
<dbReference type="InterPro" id="IPR057231">
    <property type="entry name" value="DUF7909"/>
</dbReference>
<dbReference type="InterPro" id="IPR051836">
    <property type="entry name" value="Kremen_rcpt"/>
</dbReference>
<dbReference type="PANTHER" id="PTHR24269:SF16">
    <property type="entry name" value="PROTEIN SLG1"/>
    <property type="match status" value="1"/>
</dbReference>
<evidence type="ECO:0000256" key="3">
    <source>
        <dbReference type="ARBA" id="ARBA00022729"/>
    </source>
</evidence>
<dbReference type="SMART" id="SM00321">
    <property type="entry name" value="WSC"/>
    <property type="match status" value="1"/>
</dbReference>
<dbReference type="EMBL" id="MU853225">
    <property type="protein sequence ID" value="KAK4126405.1"/>
    <property type="molecule type" value="Genomic_DNA"/>
</dbReference>
<organism evidence="10 11">
    <name type="scientific">Parathielavia appendiculata</name>
    <dbReference type="NCBI Taxonomy" id="2587402"/>
    <lineage>
        <taxon>Eukaryota</taxon>
        <taxon>Fungi</taxon>
        <taxon>Dikarya</taxon>
        <taxon>Ascomycota</taxon>
        <taxon>Pezizomycotina</taxon>
        <taxon>Sordariomycetes</taxon>
        <taxon>Sordariomycetidae</taxon>
        <taxon>Sordariales</taxon>
        <taxon>Chaetomiaceae</taxon>
        <taxon>Parathielavia</taxon>
    </lineage>
</organism>